<keyword evidence="1" id="KW-0479">Metal-binding</keyword>
<feature type="binding site" evidence="1">
    <location>
        <position position="260"/>
    </location>
    <ligand>
        <name>Mg(2+)</name>
        <dbReference type="ChEBI" id="CHEBI:18420"/>
        <label>1</label>
    </ligand>
</feature>
<organism evidence="2 3">
    <name type="scientific">Puniceicoccus vermicola</name>
    <dbReference type="NCBI Taxonomy" id="388746"/>
    <lineage>
        <taxon>Bacteria</taxon>
        <taxon>Pseudomonadati</taxon>
        <taxon>Verrucomicrobiota</taxon>
        <taxon>Opitutia</taxon>
        <taxon>Puniceicoccales</taxon>
        <taxon>Puniceicoccaceae</taxon>
        <taxon>Puniceicoccus</taxon>
    </lineage>
</organism>
<protein>
    <submittedName>
        <fullName evidence="2">ADP-ribosylglycohydrolase family protein</fullName>
    </submittedName>
</protein>
<dbReference type="GO" id="GO:0016787">
    <property type="term" value="F:hydrolase activity"/>
    <property type="evidence" value="ECO:0007669"/>
    <property type="project" value="UniProtKB-KW"/>
</dbReference>
<keyword evidence="1" id="KW-0460">Magnesium</keyword>
<evidence type="ECO:0000256" key="1">
    <source>
        <dbReference type="PIRSR" id="PIRSR605502-1"/>
    </source>
</evidence>
<dbReference type="Gene3D" id="1.10.4080.10">
    <property type="entry name" value="ADP-ribosylation/Crystallin J1"/>
    <property type="match status" value="1"/>
</dbReference>
<dbReference type="Proteomes" id="UP000525652">
    <property type="component" value="Unassembled WGS sequence"/>
</dbReference>
<feature type="binding site" evidence="1">
    <location>
        <position position="262"/>
    </location>
    <ligand>
        <name>Mg(2+)</name>
        <dbReference type="ChEBI" id="CHEBI:18420"/>
        <label>1</label>
    </ligand>
</feature>
<reference evidence="2 3" key="1">
    <citation type="submission" date="2020-07" db="EMBL/GenBank/DDBJ databases">
        <authorList>
            <person name="Feng X."/>
        </authorList>
    </citation>
    <scope>NUCLEOTIDE SEQUENCE [LARGE SCALE GENOMIC DNA]</scope>
    <source>
        <strain evidence="2 3">JCM14086</strain>
    </source>
</reference>
<proteinExistence type="predicted"/>
<name>A0A7X1E771_9BACT</name>
<keyword evidence="3" id="KW-1185">Reference proteome</keyword>
<gene>
    <name evidence="2" type="ORF">H5P30_16635</name>
</gene>
<dbReference type="Pfam" id="PF03747">
    <property type="entry name" value="ADP_ribosyl_GH"/>
    <property type="match status" value="1"/>
</dbReference>
<dbReference type="RefSeq" id="WP_185694039.1">
    <property type="nucleotide sequence ID" value="NZ_JACHVA010000126.1"/>
</dbReference>
<dbReference type="AlphaFoldDB" id="A0A7X1E771"/>
<dbReference type="SUPFAM" id="SSF101478">
    <property type="entry name" value="ADP-ribosylglycohydrolase"/>
    <property type="match status" value="1"/>
</dbReference>
<accession>A0A7X1E771</accession>
<dbReference type="GO" id="GO:0046872">
    <property type="term" value="F:metal ion binding"/>
    <property type="evidence" value="ECO:0007669"/>
    <property type="project" value="UniProtKB-KW"/>
</dbReference>
<evidence type="ECO:0000313" key="3">
    <source>
        <dbReference type="Proteomes" id="UP000525652"/>
    </source>
</evidence>
<evidence type="ECO:0000313" key="2">
    <source>
        <dbReference type="EMBL" id="MBC2603412.1"/>
    </source>
</evidence>
<keyword evidence="2" id="KW-0378">Hydrolase</keyword>
<dbReference type="InterPro" id="IPR036705">
    <property type="entry name" value="Ribosyl_crysJ1_sf"/>
</dbReference>
<sequence length="492" mass="53915">MTQKQTTLSLQESVAGCWLGKSIGGTIGLSAEGDIGPLNFTYYDPVPTIAPPNDDLELQLVWLHLLEQKGFELTQEDFRQAWIDHIHYMWDEYGRCRWNLRRGVPTAAVGTFENWFGSSMGSPIRSEIWAILCAGKPEHAAAYARLDASLDHGREGIAGEVFLAVLQSLILDNVELRNALRRALEAIDPQSETAKALQLAFDLHAHGHREWNAYHEIVATHGQENFTHAPLNLALIGWALLYGDGDFDKSLLLGTNCGYDTDCTAATVGATLGMMIGPEGIDERWKTPIGDGVFIGPGIIGIQAAETLADLTDRTLKLQKKFAKQSLTPLPALPAIPVVNLNDLPGTIGILPRGETSPVPWANGELPREVLEAGGAEWTWTVGPESRNGCRFVALAREGCRFYLDEQLILDCPTESEFVPAVHRPIQEAKTIFQPSQASYRVRLELNSRSADQEASAYIGLPNYHITTWDGSVLPHAATLPAPEPKVASNDQ</sequence>
<dbReference type="EMBL" id="JACHVA010000126">
    <property type="protein sequence ID" value="MBC2603412.1"/>
    <property type="molecule type" value="Genomic_DNA"/>
</dbReference>
<dbReference type="InterPro" id="IPR005502">
    <property type="entry name" value="Ribosyl_crysJ1"/>
</dbReference>
<comment type="caution">
    <text evidence="2">The sequence shown here is derived from an EMBL/GenBank/DDBJ whole genome shotgun (WGS) entry which is preliminary data.</text>
</comment>
<comment type="cofactor">
    <cofactor evidence="1">
        <name>Mg(2+)</name>
        <dbReference type="ChEBI" id="CHEBI:18420"/>
    </cofactor>
    <text evidence="1">Binds 2 magnesium ions per subunit.</text>
</comment>